<sequence>MHPEAFEMWNHQIPRRARAKTATPKDRFKCEIQKNNYFEEYAIFTNLPYTLPTPKRSIPSNKDNKQPSI</sequence>
<protein>
    <submittedName>
        <fullName evidence="1">Uncharacterized protein</fullName>
    </submittedName>
</protein>
<dbReference type="Proteomes" id="UP000244803">
    <property type="component" value="Chromosome 4"/>
</dbReference>
<proteinExistence type="predicted"/>
<name>A0A976SL03_THEOR</name>
<dbReference type="AlphaFoldDB" id="A0A976SL03"/>
<organism evidence="1 2">
    <name type="scientific">Theileria orientalis</name>
    <dbReference type="NCBI Taxonomy" id="68886"/>
    <lineage>
        <taxon>Eukaryota</taxon>
        <taxon>Sar</taxon>
        <taxon>Alveolata</taxon>
        <taxon>Apicomplexa</taxon>
        <taxon>Aconoidasida</taxon>
        <taxon>Piroplasmida</taxon>
        <taxon>Theileriidae</taxon>
        <taxon>Theileria</taxon>
    </lineage>
</organism>
<evidence type="ECO:0000313" key="1">
    <source>
        <dbReference type="EMBL" id="UVC54540.1"/>
    </source>
</evidence>
<dbReference type="EMBL" id="CP056067">
    <property type="protein sequence ID" value="UVC54540.1"/>
    <property type="molecule type" value="Genomic_DNA"/>
</dbReference>
<gene>
    <name evidence="1" type="ORF">MACJ_004090</name>
</gene>
<evidence type="ECO:0000313" key="2">
    <source>
        <dbReference type="Proteomes" id="UP000244803"/>
    </source>
</evidence>
<accession>A0A976SL03</accession>
<reference evidence="1" key="1">
    <citation type="submission" date="2022-07" db="EMBL/GenBank/DDBJ databases">
        <title>Evaluation of T. orientalis genome assembly methods using nanopore sequencing and analysis of variation between genomes.</title>
        <authorList>
            <person name="Yam J."/>
            <person name="Micallef M.L."/>
            <person name="Liu M."/>
            <person name="Djordjevic S.P."/>
            <person name="Bogema D.R."/>
            <person name="Jenkins C."/>
        </authorList>
    </citation>
    <scope>NUCLEOTIDE SEQUENCE</scope>
    <source>
        <strain evidence="1">Fish Creek</strain>
    </source>
</reference>